<dbReference type="InterPro" id="IPR021352">
    <property type="entry name" value="DUF2971"/>
</dbReference>
<dbReference type="EMBL" id="JABFCS010000001">
    <property type="protein sequence ID" value="NNU45234.1"/>
    <property type="molecule type" value="Genomic_DNA"/>
</dbReference>
<dbReference type="Pfam" id="PF11185">
    <property type="entry name" value="DUF2971"/>
    <property type="match status" value="1"/>
</dbReference>
<evidence type="ECO:0000313" key="1">
    <source>
        <dbReference type="EMBL" id="NNU45234.1"/>
    </source>
</evidence>
<protein>
    <submittedName>
        <fullName evidence="1">DUF2971 domain-containing protein</fullName>
    </submittedName>
</protein>
<comment type="caution">
    <text evidence="1">The sequence shown here is derived from an EMBL/GenBank/DDBJ whole genome shotgun (WGS) entry which is preliminary data.</text>
</comment>
<proteinExistence type="predicted"/>
<accession>A0A849KFC9</accession>
<gene>
    <name evidence="1" type="ORF">HK415_21910</name>
</gene>
<dbReference type="Proteomes" id="UP000552954">
    <property type="component" value="Unassembled WGS sequence"/>
</dbReference>
<keyword evidence="2" id="KW-1185">Reference proteome</keyword>
<name>A0A849KFC9_9BURK</name>
<dbReference type="RefSeq" id="WP_171562878.1">
    <property type="nucleotide sequence ID" value="NZ_JABFCS010000001.1"/>
</dbReference>
<evidence type="ECO:0000313" key="2">
    <source>
        <dbReference type="Proteomes" id="UP000552954"/>
    </source>
</evidence>
<sequence>MAKPPRLYKYQPFSPRSIENLKNQVVYFGSPRAFNDPFDCALSPQLKVPTDDDLRKLRDHWLATKPFDESQRNALKAIPFDELRSNVTQTVRKTLRESVDKFSTTQGVTCFAERPNNLLMWSHYADHHRGFCLEFRTDVPDFGKLRQVTYSDQMPEIDPVRMLIDDEYEEFLSLFCTKAQDWQYEREWRGWHKEAGTAYTYPAEALTGVYFGARASFTSFEIVALILAGQNEEVGLWEGSRSEDSFSIVFEQKTYTSYLNAKRRGLIP</sequence>
<reference evidence="1 2" key="1">
    <citation type="submission" date="2020-05" db="EMBL/GenBank/DDBJ databases">
        <authorList>
            <person name="Khan S.A."/>
            <person name="Jeon C.O."/>
            <person name="Chun B.H."/>
        </authorList>
    </citation>
    <scope>NUCLEOTIDE SEQUENCE [LARGE SCALE GENOMIC DNA]</scope>
    <source>
        <strain evidence="1 2">B156</strain>
    </source>
</reference>
<organism evidence="1 2">
    <name type="scientific">Ramlibacter montanisoli</name>
    <dbReference type="NCBI Taxonomy" id="2732512"/>
    <lineage>
        <taxon>Bacteria</taxon>
        <taxon>Pseudomonadati</taxon>
        <taxon>Pseudomonadota</taxon>
        <taxon>Betaproteobacteria</taxon>
        <taxon>Burkholderiales</taxon>
        <taxon>Comamonadaceae</taxon>
        <taxon>Ramlibacter</taxon>
    </lineage>
</organism>
<reference evidence="1 2" key="2">
    <citation type="submission" date="2020-06" db="EMBL/GenBank/DDBJ databases">
        <title>Ramlibacter rhizophilus sp. nov., isolated from rhizosphere soil of national flower Mugunghwa from South Korea.</title>
        <authorList>
            <person name="Zheng-Fei Y."/>
            <person name="Huan T."/>
        </authorList>
    </citation>
    <scope>NUCLEOTIDE SEQUENCE [LARGE SCALE GENOMIC DNA]</scope>
    <source>
        <strain evidence="1 2">B156</strain>
    </source>
</reference>
<dbReference type="AlphaFoldDB" id="A0A849KFC9"/>